<dbReference type="OrthoDB" id="5364312at2759"/>
<evidence type="ECO:0000313" key="3">
    <source>
        <dbReference type="Proteomes" id="UP000182334"/>
    </source>
</evidence>
<feature type="region of interest" description="Disordered" evidence="1">
    <location>
        <begin position="260"/>
        <end position="282"/>
    </location>
</feature>
<organism evidence="2 3">
    <name type="scientific">Sungouiella intermedia</name>
    <dbReference type="NCBI Taxonomy" id="45354"/>
    <lineage>
        <taxon>Eukaryota</taxon>
        <taxon>Fungi</taxon>
        <taxon>Dikarya</taxon>
        <taxon>Ascomycota</taxon>
        <taxon>Saccharomycotina</taxon>
        <taxon>Pichiomycetes</taxon>
        <taxon>Metschnikowiaceae</taxon>
        <taxon>Sungouiella</taxon>
    </lineage>
</organism>
<protein>
    <submittedName>
        <fullName evidence="2">CIC11C00000002966</fullName>
    </submittedName>
</protein>
<feature type="compositionally biased region" description="Low complexity" evidence="1">
    <location>
        <begin position="74"/>
        <end position="87"/>
    </location>
</feature>
<sequence>MTLFHHNQHDAGATNASVSPLALNTATAASGKKRMSLFSFGLSSHSASSSPKGSAPPPLSTSPNTKFTQQKNLVSSPSASPVVAMPPRNSQLNSPVCSPVLETESLCDKPESNIFERSVQEFSEVKQEDCIPPALDATAQILGDKDTNLDDVEMVYSSRRNSSVIGLNMALGRPYTPLRKNSIYSMSQMHPANGNAASMSSLSHQPQSPISPPKLSSSRSSVSFYSYADMINNDEFSRRPSVMHSYSHGVVPTIGRKMSVTSNHSTASNGNSGLNGNSNSSALHFNKLSRKMTLNSITSGNSQSQLSKQLGKERVNSVGVPQRTPSKVGERESRNLNKFLISPESSDSEDQEVYYPATSNSSISKRKSFSSVHSNVDSESLISTSVGDCIRQCSTEISGH</sequence>
<name>A0A1L0BYV2_9ASCO</name>
<feature type="region of interest" description="Disordered" evidence="1">
    <location>
        <begin position="189"/>
        <end position="219"/>
    </location>
</feature>
<proteinExistence type="predicted"/>
<feature type="compositionally biased region" description="Polar residues" evidence="1">
    <location>
        <begin position="61"/>
        <end position="73"/>
    </location>
</feature>
<accession>A0A1L0BYV2</accession>
<keyword evidence="3" id="KW-1185">Reference proteome</keyword>
<evidence type="ECO:0000256" key="1">
    <source>
        <dbReference type="SAM" id="MobiDB-lite"/>
    </source>
</evidence>
<feature type="compositionally biased region" description="Polar residues" evidence="1">
    <location>
        <begin position="189"/>
        <end position="205"/>
    </location>
</feature>
<dbReference type="EMBL" id="LT635760">
    <property type="protein sequence ID" value="SGZ56427.1"/>
    <property type="molecule type" value="Genomic_DNA"/>
</dbReference>
<dbReference type="AlphaFoldDB" id="A0A1L0BYV2"/>
<gene>
    <name evidence="2" type="ORF">SAMEA4029010_CIC11G00000002966</name>
</gene>
<feature type="compositionally biased region" description="Low complexity" evidence="1">
    <location>
        <begin position="268"/>
        <end position="281"/>
    </location>
</feature>
<feature type="compositionally biased region" description="Polar residues" evidence="1">
    <location>
        <begin position="298"/>
        <end position="308"/>
    </location>
</feature>
<dbReference type="Proteomes" id="UP000182334">
    <property type="component" value="Chromosome V"/>
</dbReference>
<feature type="region of interest" description="Disordered" evidence="1">
    <location>
        <begin position="298"/>
        <end position="369"/>
    </location>
</feature>
<reference evidence="2 3" key="1">
    <citation type="submission" date="2016-10" db="EMBL/GenBank/DDBJ databases">
        <authorList>
            <person name="de Groot N.N."/>
        </authorList>
    </citation>
    <scope>NUCLEOTIDE SEQUENCE [LARGE SCALE GENOMIC DNA]</scope>
    <source>
        <strain evidence="2 3">CBS 141442</strain>
    </source>
</reference>
<feature type="compositionally biased region" description="Low complexity" evidence="1">
    <location>
        <begin position="359"/>
        <end position="369"/>
    </location>
</feature>
<feature type="region of interest" description="Disordered" evidence="1">
    <location>
        <begin position="45"/>
        <end position="93"/>
    </location>
</feature>
<evidence type="ECO:0000313" key="2">
    <source>
        <dbReference type="EMBL" id="SGZ56427.1"/>
    </source>
</evidence>